<dbReference type="STRING" id="55544.A0A4D9ERJ7"/>
<dbReference type="PANTHER" id="PTHR43917">
    <property type="match status" value="1"/>
</dbReference>
<dbReference type="SUPFAM" id="SSF47616">
    <property type="entry name" value="GST C-terminal domain-like"/>
    <property type="match status" value="2"/>
</dbReference>
<name>A0A4D9ERJ7_9SAUR</name>
<evidence type="ECO:0000256" key="2">
    <source>
        <dbReference type="ARBA" id="ARBA00009899"/>
    </source>
</evidence>
<comment type="caution">
    <text evidence="8">The sequence shown here is derived from an EMBL/GenBank/DDBJ whole genome shotgun (WGS) entry which is preliminary data.</text>
</comment>
<proteinExistence type="inferred from homology"/>
<keyword evidence="4" id="KW-0963">Cytoplasm</keyword>
<feature type="domain" description="GST N-terminal" evidence="7">
    <location>
        <begin position="97"/>
        <end position="179"/>
    </location>
</feature>
<dbReference type="PROSITE" id="PS50404">
    <property type="entry name" value="GST_NTER"/>
    <property type="match status" value="2"/>
</dbReference>
<dbReference type="SUPFAM" id="SSF52833">
    <property type="entry name" value="Thioredoxin-like"/>
    <property type="match status" value="2"/>
</dbReference>
<dbReference type="GO" id="GO:0004364">
    <property type="term" value="F:glutathione transferase activity"/>
    <property type="evidence" value="ECO:0007669"/>
    <property type="project" value="UniProtKB-EC"/>
</dbReference>
<gene>
    <name evidence="8" type="ORF">DR999_PMT02467</name>
</gene>
<dbReference type="InterPro" id="IPR051369">
    <property type="entry name" value="GST_Theta"/>
</dbReference>
<comment type="catalytic activity">
    <reaction evidence="6">
        <text>RX + glutathione = an S-substituted glutathione + a halide anion + H(+)</text>
        <dbReference type="Rhea" id="RHEA:16437"/>
        <dbReference type="ChEBI" id="CHEBI:15378"/>
        <dbReference type="ChEBI" id="CHEBI:16042"/>
        <dbReference type="ChEBI" id="CHEBI:17792"/>
        <dbReference type="ChEBI" id="CHEBI:57925"/>
        <dbReference type="ChEBI" id="CHEBI:90779"/>
        <dbReference type="EC" id="2.5.1.18"/>
    </reaction>
</comment>
<dbReference type="Pfam" id="PF02798">
    <property type="entry name" value="GST_N"/>
    <property type="match status" value="1"/>
</dbReference>
<protein>
    <submittedName>
        <fullName evidence="8">PR domain zinc finger protein 16</fullName>
    </submittedName>
</protein>
<dbReference type="EMBL" id="QXTE01000013">
    <property type="protein sequence ID" value="TFK14031.1"/>
    <property type="molecule type" value="Genomic_DNA"/>
</dbReference>
<sequence length="290" mass="32956">MVVELFLDLLSQPCRARFLFATKKNIPFEFKHVELLKGHHLSEEFGKVNVLKKVPALKDGAFTLAESIAILLYLSRKFNTPDHWYPSDLQKRARVDKYLSWQHTTIREKGCKIFIIKDEPPIPNTTTTLHRFCSGQQHSDGFGKVNILRKVPALKDGGFTLAESPAILAYLSQKYKTPDHWYPLDMKKRARVDEYLSWHHSAIRSSVFKIFWLKVRDVLPASILGHMTTHSPNVPKESVSPLSSVCPACLRYPGDACGDTLQACNLMLLEIHFIILGTGSVQVSMIQRNT</sequence>
<dbReference type="InterPro" id="IPR036282">
    <property type="entry name" value="Glutathione-S-Trfase_C_sf"/>
</dbReference>
<comment type="subunit">
    <text evidence="3">Homodimer.</text>
</comment>
<dbReference type="CDD" id="cd03050">
    <property type="entry name" value="GST_N_Theta"/>
    <property type="match status" value="1"/>
</dbReference>
<reference evidence="8 9" key="2">
    <citation type="submission" date="2019-04" db="EMBL/GenBank/DDBJ databases">
        <title>The genome sequence of big-headed turtle.</title>
        <authorList>
            <person name="Gong S."/>
        </authorList>
    </citation>
    <scope>NUCLEOTIDE SEQUENCE [LARGE SCALE GENOMIC DNA]</scope>
    <source>
        <strain evidence="8">DO16091913</strain>
        <tissue evidence="8">Muscle</tissue>
    </source>
</reference>
<dbReference type="GO" id="GO:0006749">
    <property type="term" value="P:glutathione metabolic process"/>
    <property type="evidence" value="ECO:0007669"/>
    <property type="project" value="TreeGrafter"/>
</dbReference>
<feature type="domain" description="GST N-terminal" evidence="7">
    <location>
        <begin position="1"/>
        <end position="82"/>
    </location>
</feature>
<dbReference type="PANTHER" id="PTHR43917:SF9">
    <property type="entry name" value="GLUTATHIONE S-TRANSFERASE THETA-1"/>
    <property type="match status" value="1"/>
</dbReference>
<dbReference type="SFLD" id="SFLDS00019">
    <property type="entry name" value="Glutathione_Transferase_(cytos"/>
    <property type="match status" value="1"/>
</dbReference>
<comment type="similarity">
    <text evidence="2">Belongs to the GST superfamily. Theta family.</text>
</comment>
<dbReference type="Pfam" id="PF13417">
    <property type="entry name" value="GST_N_3"/>
    <property type="match status" value="1"/>
</dbReference>
<evidence type="ECO:0000256" key="4">
    <source>
        <dbReference type="ARBA" id="ARBA00022490"/>
    </source>
</evidence>
<dbReference type="Gene3D" id="3.40.30.10">
    <property type="entry name" value="Glutaredoxin"/>
    <property type="match status" value="2"/>
</dbReference>
<evidence type="ECO:0000256" key="3">
    <source>
        <dbReference type="ARBA" id="ARBA00011738"/>
    </source>
</evidence>
<dbReference type="FunFam" id="3.40.30.10:FF:000086">
    <property type="entry name" value="Glutathione S-transferase theta-1"/>
    <property type="match status" value="1"/>
</dbReference>
<dbReference type="InterPro" id="IPR040079">
    <property type="entry name" value="Glutathione_S-Trfase"/>
</dbReference>
<dbReference type="InterPro" id="IPR036249">
    <property type="entry name" value="Thioredoxin-like_sf"/>
</dbReference>
<organism evidence="8 9">
    <name type="scientific">Platysternon megacephalum</name>
    <name type="common">big-headed turtle</name>
    <dbReference type="NCBI Taxonomy" id="55544"/>
    <lineage>
        <taxon>Eukaryota</taxon>
        <taxon>Metazoa</taxon>
        <taxon>Chordata</taxon>
        <taxon>Craniata</taxon>
        <taxon>Vertebrata</taxon>
        <taxon>Euteleostomi</taxon>
        <taxon>Archelosauria</taxon>
        <taxon>Testudinata</taxon>
        <taxon>Testudines</taxon>
        <taxon>Cryptodira</taxon>
        <taxon>Durocryptodira</taxon>
        <taxon>Testudinoidea</taxon>
        <taxon>Platysternidae</taxon>
        <taxon>Platysternon</taxon>
    </lineage>
</organism>
<accession>A0A4D9ERJ7</accession>
<evidence type="ECO:0000256" key="1">
    <source>
        <dbReference type="ARBA" id="ARBA00004496"/>
    </source>
</evidence>
<evidence type="ECO:0000313" key="9">
    <source>
        <dbReference type="Proteomes" id="UP000297703"/>
    </source>
</evidence>
<evidence type="ECO:0000259" key="7">
    <source>
        <dbReference type="PROSITE" id="PS50404"/>
    </source>
</evidence>
<evidence type="ECO:0000256" key="5">
    <source>
        <dbReference type="ARBA" id="ARBA00022679"/>
    </source>
</evidence>
<reference evidence="8 9" key="1">
    <citation type="submission" date="2019-04" db="EMBL/GenBank/DDBJ databases">
        <title>Draft genome of the big-headed turtle Platysternon megacephalum.</title>
        <authorList>
            <person name="Gong S."/>
        </authorList>
    </citation>
    <scope>NUCLEOTIDE SEQUENCE [LARGE SCALE GENOMIC DNA]</scope>
    <source>
        <strain evidence="8">DO16091913</strain>
        <tissue evidence="8">Muscle</tissue>
    </source>
</reference>
<dbReference type="Proteomes" id="UP000297703">
    <property type="component" value="Unassembled WGS sequence"/>
</dbReference>
<dbReference type="Gene3D" id="1.20.1050.10">
    <property type="match status" value="2"/>
</dbReference>
<dbReference type="AlphaFoldDB" id="A0A4D9ERJ7"/>
<keyword evidence="9" id="KW-1185">Reference proteome</keyword>
<comment type="subcellular location">
    <subcellularLocation>
        <location evidence="1">Cytoplasm</location>
    </subcellularLocation>
</comment>
<dbReference type="InterPro" id="IPR040075">
    <property type="entry name" value="GST_N_Theta"/>
</dbReference>
<dbReference type="OrthoDB" id="422574at2759"/>
<keyword evidence="5" id="KW-0808">Transferase</keyword>
<dbReference type="InterPro" id="IPR004045">
    <property type="entry name" value="Glutathione_S-Trfase_N"/>
</dbReference>
<dbReference type="GO" id="GO:0005737">
    <property type="term" value="C:cytoplasm"/>
    <property type="evidence" value="ECO:0007669"/>
    <property type="project" value="UniProtKB-SubCell"/>
</dbReference>
<evidence type="ECO:0000313" key="8">
    <source>
        <dbReference type="EMBL" id="TFK14031.1"/>
    </source>
</evidence>
<evidence type="ECO:0000256" key="6">
    <source>
        <dbReference type="ARBA" id="ARBA00047960"/>
    </source>
</evidence>